<dbReference type="Gene3D" id="3.30.410.10">
    <property type="entry name" value="Cholesterol Oxidase, domain 2"/>
    <property type="match status" value="1"/>
</dbReference>
<dbReference type="EC" id="5.3.3.1" evidence="11"/>
<dbReference type="GeneID" id="87482015"/>
<keyword evidence="19" id="KW-1185">Reference proteome</keyword>
<evidence type="ECO:0000256" key="8">
    <source>
        <dbReference type="ARBA" id="ARBA00023166"/>
    </source>
</evidence>
<evidence type="ECO:0000256" key="1">
    <source>
        <dbReference type="ARBA" id="ARBA00001974"/>
    </source>
</evidence>
<feature type="domain" description="Glucose-methanol-choline oxidoreductase C-terminal" evidence="17">
    <location>
        <begin position="434"/>
        <end position="489"/>
    </location>
</feature>
<evidence type="ECO:0000256" key="11">
    <source>
        <dbReference type="ARBA" id="ARBA00038856"/>
    </source>
</evidence>
<evidence type="ECO:0000313" key="19">
    <source>
        <dbReference type="Proteomes" id="UP000678154"/>
    </source>
</evidence>
<protein>
    <recommendedName>
        <fullName evidence="14">Cholesterol oxidase</fullName>
        <ecNumber evidence="13">1.1.3.6</ecNumber>
        <ecNumber evidence="11">5.3.3.1</ecNumber>
    </recommendedName>
    <alternativeName>
        <fullName evidence="15">Cholesterol isomerase</fullName>
    </alternativeName>
</protein>
<name>A0ABX8DPC4_9PSED</name>
<keyword evidence="3" id="KW-0153">Cholesterol metabolism</keyword>
<evidence type="ECO:0000256" key="15">
    <source>
        <dbReference type="ARBA" id="ARBA00049778"/>
    </source>
</evidence>
<keyword evidence="7" id="KW-0443">Lipid metabolism</keyword>
<dbReference type="PANTHER" id="PTHR47470:SF1">
    <property type="entry name" value="FAD-DEPENDENT OXIDOREDUCTASE 2 FAD BINDING DOMAIN-CONTAINING PROTEIN"/>
    <property type="match status" value="1"/>
</dbReference>
<gene>
    <name evidence="18" type="ORF">KH389_17255</name>
</gene>
<evidence type="ECO:0000256" key="9">
    <source>
        <dbReference type="ARBA" id="ARBA00023221"/>
    </source>
</evidence>
<keyword evidence="10" id="KW-0413">Isomerase</keyword>
<keyword evidence="5" id="KW-0274">FAD</keyword>
<dbReference type="InterPro" id="IPR000172">
    <property type="entry name" value="GMC_OxRdtase_N"/>
</dbReference>
<dbReference type="Pfam" id="PF00732">
    <property type="entry name" value="GMC_oxred_N"/>
    <property type="match status" value="1"/>
</dbReference>
<dbReference type="InterPro" id="IPR007867">
    <property type="entry name" value="GMC_OxRtase_C"/>
</dbReference>
<evidence type="ECO:0000256" key="14">
    <source>
        <dbReference type="ARBA" id="ARBA00049744"/>
    </source>
</evidence>
<dbReference type="Pfam" id="PF13450">
    <property type="entry name" value="NAD_binding_8"/>
    <property type="match status" value="1"/>
</dbReference>
<dbReference type="RefSeq" id="WP_213605881.1">
    <property type="nucleotide sequence ID" value="NZ_CP074676.1"/>
</dbReference>
<evidence type="ECO:0000259" key="16">
    <source>
        <dbReference type="Pfam" id="PF00732"/>
    </source>
</evidence>
<dbReference type="EC" id="1.1.3.6" evidence="13"/>
<dbReference type="Proteomes" id="UP000678154">
    <property type="component" value="Chromosome"/>
</dbReference>
<evidence type="ECO:0000256" key="12">
    <source>
        <dbReference type="ARBA" id="ARBA00049645"/>
    </source>
</evidence>
<dbReference type="Pfam" id="PF05199">
    <property type="entry name" value="GMC_oxred_C"/>
    <property type="match status" value="1"/>
</dbReference>
<organism evidence="18 19">
    <name type="scientific">Pseudomonas qingdaonensis</name>
    <dbReference type="NCBI Taxonomy" id="2056231"/>
    <lineage>
        <taxon>Bacteria</taxon>
        <taxon>Pseudomonadati</taxon>
        <taxon>Pseudomonadota</taxon>
        <taxon>Gammaproteobacteria</taxon>
        <taxon>Pseudomonadales</taxon>
        <taxon>Pseudomonadaceae</taxon>
        <taxon>Pseudomonas</taxon>
    </lineage>
</organism>
<dbReference type="SUPFAM" id="SSF51905">
    <property type="entry name" value="FAD/NAD(P)-binding domain"/>
    <property type="match status" value="1"/>
</dbReference>
<evidence type="ECO:0000256" key="7">
    <source>
        <dbReference type="ARBA" id="ARBA00023098"/>
    </source>
</evidence>
<evidence type="ECO:0000256" key="5">
    <source>
        <dbReference type="ARBA" id="ARBA00022827"/>
    </source>
</evidence>
<comment type="pathway">
    <text evidence="12">Steroid metabolism; cholesterol degradation.</text>
</comment>
<accession>A0ABX8DPC4</accession>
<keyword evidence="6" id="KW-0560">Oxidoreductase</keyword>
<feature type="domain" description="Glucose-methanol-choline oxidoreductase N-terminal" evidence="16">
    <location>
        <begin position="187"/>
        <end position="297"/>
    </location>
</feature>
<dbReference type="PANTHER" id="PTHR47470">
    <property type="entry name" value="CHOLESTEROL OXIDASE"/>
    <property type="match status" value="1"/>
</dbReference>
<keyword evidence="8" id="KW-1207">Sterol metabolism</keyword>
<evidence type="ECO:0000256" key="3">
    <source>
        <dbReference type="ARBA" id="ARBA00022548"/>
    </source>
</evidence>
<evidence type="ECO:0000256" key="2">
    <source>
        <dbReference type="ARBA" id="ARBA00010790"/>
    </source>
</evidence>
<keyword evidence="4" id="KW-0285">Flavoprotein</keyword>
<evidence type="ECO:0000256" key="13">
    <source>
        <dbReference type="ARBA" id="ARBA00049723"/>
    </source>
</evidence>
<evidence type="ECO:0000313" key="18">
    <source>
        <dbReference type="EMBL" id="QVL17155.1"/>
    </source>
</evidence>
<dbReference type="InterPro" id="IPR052542">
    <property type="entry name" value="Cholesterol_Oxidase"/>
</dbReference>
<evidence type="ECO:0000256" key="10">
    <source>
        <dbReference type="ARBA" id="ARBA00023235"/>
    </source>
</evidence>
<keyword evidence="9" id="KW-0753">Steroid metabolism</keyword>
<evidence type="ECO:0000256" key="6">
    <source>
        <dbReference type="ARBA" id="ARBA00023002"/>
    </source>
</evidence>
<reference evidence="18 19" key="1">
    <citation type="journal article" date="2016" name="J. Hazard. Mater.">
        <title>A newly isolated Pseudomonas putida S-1 strain for batch-mode-propanethiol degradation and continuous treatment of propanethiol-containing waste gas.</title>
        <authorList>
            <person name="Chen D.Z."/>
            <person name="Sun Y.M."/>
            <person name="Han L.M."/>
            <person name="Chen J."/>
            <person name="Ye J.X."/>
            <person name="Chen J.M."/>
        </authorList>
    </citation>
    <scope>NUCLEOTIDE SEQUENCE [LARGE SCALE GENOMIC DNA]</scope>
    <source>
        <strain evidence="18 19">S-1</strain>
    </source>
</reference>
<sequence>MSIVKSEVLVVGSGFGGSISASRLVNAGFEVTLLERGPWRDTVPVRSMGISNRAPLPQGARLITHGIRSVRMPLFRKKPLLINNKGFFEAIFGDGLWVFCTSNVGGGSHAYSGLHGRPDNPYYWNGHCAGISSAQMDAYYDEIMDQLGSCRSKPEDRIPCHTMFLRDDEPLTSSGVPDYRVGILHPRECGKPRKIVDSNGTIRWESSLSNDSFLGSESGAKTTLDFALLGPAMKKGLVVKDMCEVLSIRKLVIPQSDGMRYEVEYKNYSTGSFETHAAKHLILAAGGANTARLLLHSRDVTKGLDGMPQLGKWFGGNGDFFAFWAENNPEDLTKSLPIAGLFKVRGSENKANIMRAGWQGVERFPLPQFLKRKLRHQSIIVGMGADVGNGHLHMKGKDFHLKYEKHNNPIYREIDSAFKDIERVTDSRIYSLNTPITVHPIGGARLGASIENGVVGANGEVFDHPGLYVADAAALPAAPGGPPSMTISVWAANVADRLIQRKKGEETKIQN</sequence>
<evidence type="ECO:0000256" key="4">
    <source>
        <dbReference type="ARBA" id="ARBA00022630"/>
    </source>
</evidence>
<comment type="cofactor">
    <cofactor evidence="1">
        <name>FAD</name>
        <dbReference type="ChEBI" id="CHEBI:57692"/>
    </cofactor>
</comment>
<dbReference type="Gene3D" id="3.50.50.60">
    <property type="entry name" value="FAD/NAD(P)-binding domain"/>
    <property type="match status" value="1"/>
</dbReference>
<dbReference type="EMBL" id="CP074676">
    <property type="protein sequence ID" value="QVL17155.1"/>
    <property type="molecule type" value="Genomic_DNA"/>
</dbReference>
<dbReference type="InterPro" id="IPR036188">
    <property type="entry name" value="FAD/NAD-bd_sf"/>
</dbReference>
<comment type="similarity">
    <text evidence="2">Belongs to the GMC oxidoreductase family.</text>
</comment>
<evidence type="ECO:0000259" key="17">
    <source>
        <dbReference type="Pfam" id="PF05199"/>
    </source>
</evidence>
<proteinExistence type="inferred from homology"/>